<evidence type="ECO:0000256" key="5">
    <source>
        <dbReference type="ARBA" id="ARBA00023295"/>
    </source>
</evidence>
<dbReference type="SMART" id="SM00710">
    <property type="entry name" value="PbH1"/>
    <property type="match status" value="4"/>
</dbReference>
<gene>
    <name evidence="10" type="primary">A06p047550.1_BraROA</name>
    <name evidence="10" type="ORF">IGI04_024649</name>
</gene>
<evidence type="ECO:0000256" key="6">
    <source>
        <dbReference type="PROSITE-ProRule" id="PRU01191"/>
    </source>
</evidence>
<feature type="compositionally biased region" description="Polar residues" evidence="9">
    <location>
        <begin position="521"/>
        <end position="539"/>
    </location>
</feature>
<proteinExistence type="inferred from homology"/>
<evidence type="ECO:0000256" key="4">
    <source>
        <dbReference type="ARBA" id="ARBA00023163"/>
    </source>
</evidence>
<evidence type="ECO:0000256" key="8">
    <source>
        <dbReference type="RuleBase" id="RU361169"/>
    </source>
</evidence>
<reference evidence="10 11" key="1">
    <citation type="submission" date="2021-03" db="EMBL/GenBank/DDBJ databases">
        <authorList>
            <person name="King G.J."/>
            <person name="Bancroft I."/>
            <person name="Baten A."/>
            <person name="Bloomfield J."/>
            <person name="Borpatragohain P."/>
            <person name="He Z."/>
            <person name="Irish N."/>
            <person name="Irwin J."/>
            <person name="Liu K."/>
            <person name="Mauleon R.P."/>
            <person name="Moore J."/>
            <person name="Morris R."/>
            <person name="Ostergaard L."/>
            <person name="Wang B."/>
            <person name="Wells R."/>
        </authorList>
    </citation>
    <scope>NUCLEOTIDE SEQUENCE [LARGE SCALE GENOMIC DNA]</scope>
    <source>
        <strain evidence="10">R-o-18</strain>
        <tissue evidence="10">Leaf</tissue>
    </source>
</reference>
<feature type="region of interest" description="Leucine repeat II (LRII)" evidence="6">
    <location>
        <begin position="285"/>
        <end position="317"/>
    </location>
</feature>
<dbReference type="EMBL" id="JADBGQ010000006">
    <property type="protein sequence ID" value="KAG5394686.1"/>
    <property type="molecule type" value="Genomic_DNA"/>
</dbReference>
<feature type="compositionally biased region" description="Basic and acidic residues" evidence="9">
    <location>
        <begin position="540"/>
        <end position="550"/>
    </location>
</feature>
<keyword evidence="4" id="KW-0804">Transcription</keyword>
<feature type="region of interest" description="SAW" evidence="6">
    <location>
        <begin position="423"/>
        <end position="497"/>
    </location>
</feature>
<evidence type="ECO:0000313" key="11">
    <source>
        <dbReference type="Proteomes" id="UP000823674"/>
    </source>
</evidence>
<sequence>MYKHPRQETEAYTLPPFEANSVGKLRYIPAHNSLKRYCMLEPSSSSSLVSPAYAVPSNATVNSSAHEDTSGSCVTDDFNDKIKELETVMMGPDSLVFDYNDSFDSTSCQETNSWRSTLEAISRRDLRADLVSCAQALSENDLMMAHSMMEKLRQMVSVSGEPIQRLGAYLLEGLVAKLASSGSSIYKSLYRFSEPASTELLSYMHILYEVCPYFKFGYMSANGAIAEAMKEDNRVHIIDFQISQGSQWVTLIQAFAARPGGPPRIRITGIDDTTSAYARGGGLSIVGNRLAKLAKQFNVPFEFNSVSVSASEVKLKDLGVRPGEALAVNFAFVLHHMPDESVSTENHRDRLLRMVKSLSPKVVTLVEQESNTNTAAFFPRFKETMDYYDAMFESIDVTLPRNHKQRINVEQHCLARDVVNIIACEGADRVERHELLGKWRSRFEMAGFTSYPLSPLVNSTIKSLLRNYSDKYRLEERDGALYLGWMQRDLLLQQSPATSATNFDQKPSSTSTHQEPETPKRSSPTSNSEDPTDGLSSNLHEVHSIPRSKSDTTLPSLAVTVAAPSALHIMEENPSPVHIREASHTYETEQHFGESFKQDSPHSQNRNEEGMLLVGETSGYNTTRGGRPIKPTQKIQGMEWKTVRGRGLSANAKDFTITAPPGSDITSLLLKTFNEACQFPTRSSVLIPKGEYKLRQIEMMGPCKAPIRITLQGTVKADGNVNGNDYWVAFRRINGFKLNGGGIFDGEGNAAWRANNCHKMALTQCKKLPISIRFDFVTDAKIRGITSLDSKNFHINVLGARNMTLEEITIIAPEESPNTDGIHVGRSVGVQIINSNIKTGDDCISIGDGTRDLLVERVTCGPGHGISIGSLGLYVKEEDVTGIRVVNSTLINTDNGVRIKTWPSAACSTTASGIHFENIILKNVTNPILIDQEYCPWNRCNKNKPSTIKLVDISFKHIRGTSGNKDAVKLLCSKGFPCKNVQIGDIDIKYTGADGPATFQCSNVSPTLMGTQVPKACSSPVTKLPGQ</sequence>
<comment type="caution">
    <text evidence="6">Lacks conserved residue(s) required for the propagation of feature annotation.</text>
</comment>
<feature type="region of interest" description="Disordered" evidence="9">
    <location>
        <begin position="499"/>
        <end position="551"/>
    </location>
</feature>
<feature type="compositionally biased region" description="Polar residues" evidence="9">
    <location>
        <begin position="499"/>
        <end position="513"/>
    </location>
</feature>
<name>A0ABQ7MBB0_BRACM</name>
<feature type="region of interest" description="VHIID" evidence="6">
    <location>
        <begin position="204"/>
        <end position="269"/>
    </location>
</feature>
<comment type="similarity">
    <text evidence="1 8">Belongs to the glycosyl hydrolase 28 family.</text>
</comment>
<evidence type="ECO:0000313" key="10">
    <source>
        <dbReference type="EMBL" id="KAG5394686.1"/>
    </source>
</evidence>
<evidence type="ECO:0000256" key="2">
    <source>
        <dbReference type="ARBA" id="ARBA00022801"/>
    </source>
</evidence>
<dbReference type="InterPro" id="IPR005202">
    <property type="entry name" value="TF_GRAS"/>
</dbReference>
<dbReference type="Proteomes" id="UP000823674">
    <property type="component" value="Chromosome A06"/>
</dbReference>
<dbReference type="InterPro" id="IPR006626">
    <property type="entry name" value="PbH1"/>
</dbReference>
<evidence type="ECO:0000256" key="7">
    <source>
        <dbReference type="PROSITE-ProRule" id="PRU10052"/>
    </source>
</evidence>
<keyword evidence="2 8" id="KW-0378">Hydrolase</keyword>
<dbReference type="PANTHER" id="PTHR31636">
    <property type="entry name" value="OSJNBA0084A10.13 PROTEIN-RELATED"/>
    <property type="match status" value="1"/>
</dbReference>
<accession>A0ABQ7MBB0</accession>
<dbReference type="PROSITE" id="PS50985">
    <property type="entry name" value="GRAS"/>
    <property type="match status" value="1"/>
</dbReference>
<dbReference type="Pfam" id="PF03514">
    <property type="entry name" value="GRAS"/>
    <property type="match status" value="1"/>
</dbReference>
<comment type="similarity">
    <text evidence="6">Belongs to the GRAS family.</text>
</comment>
<dbReference type="SUPFAM" id="SSF51126">
    <property type="entry name" value="Pectin lyase-like"/>
    <property type="match status" value="1"/>
</dbReference>
<keyword evidence="5 8" id="KW-0326">Glycosidase</keyword>
<evidence type="ECO:0000256" key="9">
    <source>
        <dbReference type="SAM" id="MobiDB-lite"/>
    </source>
</evidence>
<comment type="caution">
    <text evidence="10">The sequence shown here is derived from an EMBL/GenBank/DDBJ whole genome shotgun (WGS) entry which is preliminary data.</text>
</comment>
<dbReference type="Gene3D" id="2.160.20.10">
    <property type="entry name" value="Single-stranded right-handed beta-helix, Pectin lyase-like"/>
    <property type="match status" value="1"/>
</dbReference>
<keyword evidence="3" id="KW-0805">Transcription regulation</keyword>
<protein>
    <submittedName>
        <fullName evidence="10">Uncharacterized protein</fullName>
    </submittedName>
</protein>
<dbReference type="InterPro" id="IPR000743">
    <property type="entry name" value="Glyco_hydro_28"/>
</dbReference>
<dbReference type="InterPro" id="IPR012334">
    <property type="entry name" value="Pectin_lyas_fold"/>
</dbReference>
<dbReference type="PROSITE" id="PS00502">
    <property type="entry name" value="POLYGALACTURONASE"/>
    <property type="match status" value="1"/>
</dbReference>
<dbReference type="Pfam" id="PF00295">
    <property type="entry name" value="Glyco_hydro_28"/>
    <property type="match status" value="1"/>
</dbReference>
<evidence type="ECO:0000256" key="3">
    <source>
        <dbReference type="ARBA" id="ARBA00023015"/>
    </source>
</evidence>
<feature type="active site" evidence="7">
    <location>
        <position position="864"/>
    </location>
</feature>
<feature type="short sequence motif" description="VHIID" evidence="6">
    <location>
        <begin position="235"/>
        <end position="239"/>
    </location>
</feature>
<keyword evidence="11" id="KW-1185">Reference proteome</keyword>
<dbReference type="InterPro" id="IPR011050">
    <property type="entry name" value="Pectin_lyase_fold/virulence"/>
</dbReference>
<evidence type="ECO:0000256" key="1">
    <source>
        <dbReference type="ARBA" id="ARBA00008834"/>
    </source>
</evidence>
<organism evidence="10 11">
    <name type="scientific">Brassica rapa subsp. trilocularis</name>
    <dbReference type="NCBI Taxonomy" id="1813537"/>
    <lineage>
        <taxon>Eukaryota</taxon>
        <taxon>Viridiplantae</taxon>
        <taxon>Streptophyta</taxon>
        <taxon>Embryophyta</taxon>
        <taxon>Tracheophyta</taxon>
        <taxon>Spermatophyta</taxon>
        <taxon>Magnoliopsida</taxon>
        <taxon>eudicotyledons</taxon>
        <taxon>Gunneridae</taxon>
        <taxon>Pentapetalae</taxon>
        <taxon>rosids</taxon>
        <taxon>malvids</taxon>
        <taxon>Brassicales</taxon>
        <taxon>Brassicaceae</taxon>
        <taxon>Brassiceae</taxon>
        <taxon>Brassica</taxon>
    </lineage>
</organism>